<protein>
    <recommendedName>
        <fullName evidence="2">RING-type domain-containing protein</fullName>
    </recommendedName>
</protein>
<evidence type="ECO:0000313" key="1">
    <source>
        <dbReference type="EMBL" id="GEU64258.1"/>
    </source>
</evidence>
<comment type="caution">
    <text evidence="1">The sequence shown here is derived from an EMBL/GenBank/DDBJ whole genome shotgun (WGS) entry which is preliminary data.</text>
</comment>
<accession>A0A6L2LRG6</accession>
<organism evidence="1">
    <name type="scientific">Tanacetum cinerariifolium</name>
    <name type="common">Dalmatian daisy</name>
    <name type="synonym">Chrysanthemum cinerariifolium</name>
    <dbReference type="NCBI Taxonomy" id="118510"/>
    <lineage>
        <taxon>Eukaryota</taxon>
        <taxon>Viridiplantae</taxon>
        <taxon>Streptophyta</taxon>
        <taxon>Embryophyta</taxon>
        <taxon>Tracheophyta</taxon>
        <taxon>Spermatophyta</taxon>
        <taxon>Magnoliopsida</taxon>
        <taxon>eudicotyledons</taxon>
        <taxon>Gunneridae</taxon>
        <taxon>Pentapetalae</taxon>
        <taxon>asterids</taxon>
        <taxon>campanulids</taxon>
        <taxon>Asterales</taxon>
        <taxon>Asteraceae</taxon>
        <taxon>Asteroideae</taxon>
        <taxon>Anthemideae</taxon>
        <taxon>Anthemidinae</taxon>
        <taxon>Tanacetum</taxon>
    </lineage>
</organism>
<dbReference type="Pfam" id="PF13920">
    <property type="entry name" value="zf-C3HC4_3"/>
    <property type="match status" value="1"/>
</dbReference>
<name>A0A6L2LRG6_TANCI</name>
<reference evidence="1" key="1">
    <citation type="journal article" date="2019" name="Sci. Rep.">
        <title>Draft genome of Tanacetum cinerariifolium, the natural source of mosquito coil.</title>
        <authorList>
            <person name="Yamashiro T."/>
            <person name="Shiraishi A."/>
            <person name="Satake H."/>
            <person name="Nakayama K."/>
        </authorList>
    </citation>
    <scope>NUCLEOTIDE SEQUENCE</scope>
</reference>
<dbReference type="CDD" id="cd16449">
    <property type="entry name" value="RING-HC"/>
    <property type="match status" value="1"/>
</dbReference>
<dbReference type="AlphaFoldDB" id="A0A6L2LRG6"/>
<dbReference type="Gene3D" id="3.30.40.10">
    <property type="entry name" value="Zinc/RING finger domain, C3HC4 (zinc finger)"/>
    <property type="match status" value="1"/>
</dbReference>
<evidence type="ECO:0008006" key="2">
    <source>
        <dbReference type="Google" id="ProtNLM"/>
    </source>
</evidence>
<gene>
    <name evidence="1" type="ORF">Tci_036236</name>
</gene>
<dbReference type="PANTHER" id="PTHR46629">
    <property type="entry name" value="OS01G0917900 PROTEIN"/>
    <property type="match status" value="1"/>
</dbReference>
<dbReference type="EMBL" id="BKCJ010004989">
    <property type="protein sequence ID" value="GEU64258.1"/>
    <property type="molecule type" value="Genomic_DNA"/>
</dbReference>
<proteinExistence type="predicted"/>
<dbReference type="InterPro" id="IPR013083">
    <property type="entry name" value="Znf_RING/FYVE/PHD"/>
</dbReference>
<sequence length="259" mass="28907">MSRIGELMTFFIQESEESVRSSRTLVELLRERTMDGANNRLRRRKSLQERLRLKNMVCCGSTWGLGPSDMSSQAGDDDVNTNEVVGQVDQQIDVIDVNFTQPDTTHDPACVPPSPRMNLAGALAAERQIRSNESMIIAGNDTFEDPGTPLRISLMRLLEATDGHDHEKIKENDLVLGKDQMCCVCMGRKKGAAFIPCGHTFCRVCSRELWLNRGNYLKSSKIKLGLAVVGTGDEAVNGDDDGGDYFYKLHEVTFDFKRL</sequence>
<dbReference type="SUPFAM" id="SSF57850">
    <property type="entry name" value="RING/U-box"/>
    <property type="match status" value="1"/>
</dbReference>